<feature type="compositionally biased region" description="Basic and acidic residues" evidence="1">
    <location>
        <begin position="157"/>
        <end position="167"/>
    </location>
</feature>
<organism evidence="2">
    <name type="scientific">Chromera velia CCMP2878</name>
    <dbReference type="NCBI Taxonomy" id="1169474"/>
    <lineage>
        <taxon>Eukaryota</taxon>
        <taxon>Sar</taxon>
        <taxon>Alveolata</taxon>
        <taxon>Colpodellida</taxon>
        <taxon>Chromeraceae</taxon>
        <taxon>Chromera</taxon>
    </lineage>
</organism>
<sequence length="644" mass="69830">MGHSSMIRRLLEQAQSQSGANAAVTDKLLDIFEREEMDLKFLQVLAKKPGFFEVIRDVVAEAGAEEGFLEHFRTVLKDSVNVQPSPQRAGAAEKDSPGRQLSQDEASSSSQVRPVNGEKESGTPKPIFRQSTSAKSRSEGACSDRASTPSPLPPQTTREERQPKADSEYTAIIVTERNASVCYRRIFKSNQDGTGVEGFSRGKVEAISESLPGREVFIVRVPWASRDSGAERVGDTLYVEVYFRSASGPVSATEESPLEIYGPGVYRRQPGETGLSLLTLGDPEKEASLKDFLEGDSTTTWRSLSAQNLALAFKEEFYGLLLGPSFTDLAASEKQMEKLLQTVETRKFPCPELDTFLKALKDVKAPEGCSRGLTKVEAPPGGLLGVLAPFLLDSMKRGHDFEDALQVCLLIASPAVLWTLYDRAIEEGIQSTRARVLLERLSERDLLIALLHMGGVDGARHVLSLAARSGTPLPLLFSPAPLLKEDFADASMPAFIPLLATPLASKRGVVWMGTGPGKPSLLQHFRGLFCDASCSTGTSTGNWSPLHQGSIDLMLPGNTEPFVFVDCHRVLPFSTRFRAMTKALCACAAFVCVHVTASDVKVSDGPCPLSASLDDILDAIPSPWDVSGGRRGPSVLLFLRDAEK</sequence>
<name>A0A0G4I2P0_9ALVE</name>
<dbReference type="PhylomeDB" id="A0A0G4I2P0"/>
<evidence type="ECO:0000313" key="2">
    <source>
        <dbReference type="EMBL" id="CEM51185.1"/>
    </source>
</evidence>
<feature type="region of interest" description="Disordered" evidence="1">
    <location>
        <begin position="80"/>
        <end position="168"/>
    </location>
</feature>
<evidence type="ECO:0000256" key="1">
    <source>
        <dbReference type="SAM" id="MobiDB-lite"/>
    </source>
</evidence>
<gene>
    <name evidence="2" type="ORF">Cvel_10452</name>
</gene>
<reference evidence="2" key="1">
    <citation type="submission" date="2014-11" db="EMBL/GenBank/DDBJ databases">
        <authorList>
            <person name="Otto D Thomas"/>
            <person name="Naeem Raeece"/>
        </authorList>
    </citation>
    <scope>NUCLEOTIDE SEQUENCE</scope>
</reference>
<feature type="compositionally biased region" description="Polar residues" evidence="1">
    <location>
        <begin position="99"/>
        <end position="113"/>
    </location>
</feature>
<proteinExistence type="predicted"/>
<accession>A0A0G4I2P0</accession>
<dbReference type="VEuPathDB" id="CryptoDB:Cvel_10452"/>
<dbReference type="EMBL" id="CDMZ01004872">
    <property type="protein sequence ID" value="CEM51185.1"/>
    <property type="molecule type" value="Genomic_DNA"/>
</dbReference>
<dbReference type="AlphaFoldDB" id="A0A0G4I2P0"/>
<protein>
    <submittedName>
        <fullName evidence="2">Uncharacterized protein</fullName>
    </submittedName>
</protein>